<dbReference type="PANTHER" id="PTHR34473:SF2">
    <property type="entry name" value="UPF0699 TRANSMEMBRANE PROTEIN YDBT"/>
    <property type="match status" value="1"/>
</dbReference>
<comment type="caution">
    <text evidence="3">The sequence shown here is derived from an EMBL/GenBank/DDBJ whole genome shotgun (WGS) entry which is preliminary data.</text>
</comment>
<dbReference type="AlphaFoldDB" id="A0A8J3LM60"/>
<keyword evidence="4" id="KW-1185">Reference proteome</keyword>
<protein>
    <submittedName>
        <fullName evidence="3">Membrane protein</fullName>
    </submittedName>
</protein>
<dbReference type="InterPro" id="IPR014529">
    <property type="entry name" value="UCP026631"/>
</dbReference>
<dbReference type="EMBL" id="BONU01000008">
    <property type="protein sequence ID" value="GIG73280.1"/>
    <property type="molecule type" value="Genomic_DNA"/>
</dbReference>
<proteinExistence type="predicted"/>
<accession>A0A8J3LM60</accession>
<dbReference type="PIRSF" id="PIRSF026631">
    <property type="entry name" value="UCP026631"/>
    <property type="match status" value="1"/>
</dbReference>
<dbReference type="Pfam" id="PF03703">
    <property type="entry name" value="bPH_2"/>
    <property type="match status" value="3"/>
</dbReference>
<feature type="transmembrane region" description="Helical" evidence="1">
    <location>
        <begin position="220"/>
        <end position="241"/>
    </location>
</feature>
<dbReference type="Proteomes" id="UP000653674">
    <property type="component" value="Unassembled WGS sequence"/>
</dbReference>
<name>A0A8J3LM60_9ACTN</name>
<evidence type="ECO:0000313" key="4">
    <source>
        <dbReference type="Proteomes" id="UP000653674"/>
    </source>
</evidence>
<feature type="domain" description="YdbS-like PH" evidence="2">
    <location>
        <begin position="370"/>
        <end position="435"/>
    </location>
</feature>
<feature type="transmembrane region" description="Helical" evidence="1">
    <location>
        <begin position="191"/>
        <end position="214"/>
    </location>
</feature>
<keyword evidence="1" id="KW-0472">Membrane</keyword>
<evidence type="ECO:0000259" key="2">
    <source>
        <dbReference type="Pfam" id="PF03703"/>
    </source>
</evidence>
<keyword evidence="1" id="KW-0812">Transmembrane</keyword>
<feature type="domain" description="YdbS-like PH" evidence="2">
    <location>
        <begin position="255"/>
        <end position="328"/>
    </location>
</feature>
<reference evidence="3" key="1">
    <citation type="submission" date="2021-01" db="EMBL/GenBank/DDBJ databases">
        <title>Whole genome shotgun sequence of Planosporangium flavigriseum NBRC 105377.</title>
        <authorList>
            <person name="Komaki H."/>
            <person name="Tamura T."/>
        </authorList>
    </citation>
    <scope>NUCLEOTIDE SEQUENCE</scope>
    <source>
        <strain evidence="3">NBRC 105377</strain>
    </source>
</reference>
<dbReference type="InterPro" id="IPR005182">
    <property type="entry name" value="YdbS-like_PH"/>
</dbReference>
<evidence type="ECO:0000313" key="3">
    <source>
        <dbReference type="EMBL" id="GIG73280.1"/>
    </source>
</evidence>
<organism evidence="3 4">
    <name type="scientific">Planosporangium flavigriseum</name>
    <dbReference type="NCBI Taxonomy" id="373681"/>
    <lineage>
        <taxon>Bacteria</taxon>
        <taxon>Bacillati</taxon>
        <taxon>Actinomycetota</taxon>
        <taxon>Actinomycetes</taxon>
        <taxon>Micromonosporales</taxon>
        <taxon>Micromonosporaceae</taxon>
        <taxon>Planosporangium</taxon>
    </lineage>
</organism>
<evidence type="ECO:0000256" key="1">
    <source>
        <dbReference type="SAM" id="Phobius"/>
    </source>
</evidence>
<feature type="transmembrane region" description="Helical" evidence="1">
    <location>
        <begin position="62"/>
        <end position="86"/>
    </location>
</feature>
<keyword evidence="1" id="KW-1133">Transmembrane helix</keyword>
<dbReference type="RefSeq" id="WP_239075396.1">
    <property type="nucleotide sequence ID" value="NZ_BAAAQJ010000002.1"/>
</dbReference>
<feature type="domain" description="YdbS-like PH" evidence="2">
    <location>
        <begin position="83"/>
        <end position="162"/>
    </location>
</feature>
<gene>
    <name evidence="3" type="ORF">Pfl04_16840</name>
</gene>
<sequence length="465" mass="50994">MSIGEAVTSTSTAEAPDREITATAVEPRQRLHPVTPLLRGLHMLAIVIAVFSWQGYQELGPARWALGALAVLVAALTVAAVSWLTTGYQIHGRELRISEGLLWRRTRAIPLERLQAVDVVRPLLARLTGMAELRLEVIGAFRAEAPLAYLSLPVATRLREHLLSLAGGLDGLTPGQRPVERPVHSVRNGRVLLAQLLTPHTWFVPVGLVVALLPYQRQEVWNLVAVGSMLTAMVGVVQVPIRRIVDDWHFHILEDSAGLRLYHGLLSTRSQTVPRQRIQAVGVTWPLMWRPLGWLQVRMDVAGYGAHDRQAGMNAGVLLPVADRETAHPVLAEVLGAHLLAPPLTPAPTRARWLAPLRYRLLAVGHDRDLVYARDGWLIQRLVITPLARAQSVRVVQGPIQRLLRVADVHVDTAGRLHVVGEHRDVDEAYALAATLASAARAARAREMGAHHRSTSAPTTNTSPT</sequence>
<dbReference type="PANTHER" id="PTHR34473">
    <property type="entry name" value="UPF0699 TRANSMEMBRANE PROTEIN YDBS"/>
    <property type="match status" value="1"/>
</dbReference>